<evidence type="ECO:0000256" key="9">
    <source>
        <dbReference type="SAM" id="SignalP"/>
    </source>
</evidence>
<evidence type="ECO:0000313" key="11">
    <source>
        <dbReference type="EMBL" id="AXK42440.1"/>
    </source>
</evidence>
<dbReference type="UniPathway" id="UPA00219"/>
<evidence type="ECO:0000256" key="4">
    <source>
        <dbReference type="ARBA" id="ARBA00022960"/>
    </source>
</evidence>
<dbReference type="CDD" id="cd16913">
    <property type="entry name" value="YkuD_like"/>
    <property type="match status" value="1"/>
</dbReference>
<dbReference type="InterPro" id="IPR005490">
    <property type="entry name" value="LD_TPept_cat_dom"/>
</dbReference>
<dbReference type="GO" id="GO:0005576">
    <property type="term" value="C:extracellular region"/>
    <property type="evidence" value="ECO:0007669"/>
    <property type="project" value="TreeGrafter"/>
</dbReference>
<dbReference type="PROSITE" id="PS52029">
    <property type="entry name" value="LD_TPASE"/>
    <property type="match status" value="1"/>
</dbReference>
<dbReference type="PANTHER" id="PTHR30582:SF30">
    <property type="entry name" value="BLR4375 PROTEIN"/>
    <property type="match status" value="1"/>
</dbReference>
<dbReference type="GO" id="GO:0018104">
    <property type="term" value="P:peptidoglycan-protein cross-linking"/>
    <property type="evidence" value="ECO:0007669"/>
    <property type="project" value="TreeGrafter"/>
</dbReference>
<keyword evidence="6 7" id="KW-0961">Cell wall biogenesis/degradation</keyword>
<feature type="chain" id="PRO_5016930374" evidence="9">
    <location>
        <begin position="16"/>
        <end position="411"/>
    </location>
</feature>
<evidence type="ECO:0000256" key="1">
    <source>
        <dbReference type="ARBA" id="ARBA00004752"/>
    </source>
</evidence>
<dbReference type="InterPro" id="IPR002477">
    <property type="entry name" value="Peptidoglycan-bd-like"/>
</dbReference>
<dbReference type="KEGG" id="err:DVR09_08940"/>
<evidence type="ECO:0000256" key="6">
    <source>
        <dbReference type="ARBA" id="ARBA00023316"/>
    </source>
</evidence>
<dbReference type="AlphaFoldDB" id="A0A345YET8"/>
<dbReference type="InterPro" id="IPR036365">
    <property type="entry name" value="PGBD-like_sf"/>
</dbReference>
<feature type="region of interest" description="Disordered" evidence="8">
    <location>
        <begin position="199"/>
        <end position="228"/>
    </location>
</feature>
<reference evidence="12" key="1">
    <citation type="submission" date="2018-07" db="EMBL/GenBank/DDBJ databases">
        <title>Genome sequence of Erythrobacter strain YH-07, an antagonistic bacterium isolated from Yellow Sea.</title>
        <authorList>
            <person name="Tang T."/>
            <person name="Liu Q."/>
            <person name="Sun X."/>
        </authorList>
    </citation>
    <scope>NUCLEOTIDE SEQUENCE [LARGE SCALE GENOMIC DNA]</scope>
    <source>
        <strain evidence="12">YH-07</strain>
    </source>
</reference>
<dbReference type="GO" id="GO:0008360">
    <property type="term" value="P:regulation of cell shape"/>
    <property type="evidence" value="ECO:0007669"/>
    <property type="project" value="UniProtKB-UniRule"/>
</dbReference>
<accession>A0A345YET8</accession>
<dbReference type="Gene3D" id="2.40.440.10">
    <property type="entry name" value="L,D-transpeptidase catalytic domain-like"/>
    <property type="match status" value="1"/>
</dbReference>
<protein>
    <submittedName>
        <fullName evidence="11">Murein L,D-transpeptidase</fullName>
    </submittedName>
</protein>
<dbReference type="GO" id="GO:0071972">
    <property type="term" value="F:peptidoglycan L,D-transpeptidase activity"/>
    <property type="evidence" value="ECO:0007669"/>
    <property type="project" value="TreeGrafter"/>
</dbReference>
<evidence type="ECO:0000256" key="7">
    <source>
        <dbReference type="PROSITE-ProRule" id="PRU01373"/>
    </source>
</evidence>
<dbReference type="PROSITE" id="PS51257">
    <property type="entry name" value="PROKAR_LIPOPROTEIN"/>
    <property type="match status" value="1"/>
</dbReference>
<keyword evidence="4 7" id="KW-0133">Cell shape</keyword>
<dbReference type="PANTHER" id="PTHR30582">
    <property type="entry name" value="L,D-TRANSPEPTIDASE"/>
    <property type="match status" value="1"/>
</dbReference>
<dbReference type="OrthoDB" id="9787225at2"/>
<dbReference type="EMBL" id="CP031357">
    <property type="protein sequence ID" value="AXK42440.1"/>
    <property type="molecule type" value="Genomic_DNA"/>
</dbReference>
<dbReference type="Pfam" id="PF03734">
    <property type="entry name" value="YkuD"/>
    <property type="match status" value="1"/>
</dbReference>
<dbReference type="RefSeq" id="WP_115416621.1">
    <property type="nucleotide sequence ID" value="NZ_CP031357.1"/>
</dbReference>
<keyword evidence="5 7" id="KW-0573">Peptidoglycan synthesis</keyword>
<evidence type="ECO:0000256" key="5">
    <source>
        <dbReference type="ARBA" id="ARBA00022984"/>
    </source>
</evidence>
<proteinExistence type="inferred from homology"/>
<feature type="signal peptide" evidence="9">
    <location>
        <begin position="1"/>
        <end position="15"/>
    </location>
</feature>
<keyword evidence="9" id="KW-0732">Signal</keyword>
<dbReference type="SUPFAM" id="SSF141523">
    <property type="entry name" value="L,D-transpeptidase catalytic domain-like"/>
    <property type="match status" value="1"/>
</dbReference>
<keyword evidence="12" id="KW-1185">Reference proteome</keyword>
<dbReference type="GO" id="GO:0016740">
    <property type="term" value="F:transferase activity"/>
    <property type="evidence" value="ECO:0007669"/>
    <property type="project" value="UniProtKB-KW"/>
</dbReference>
<gene>
    <name evidence="11" type="ORF">DVR09_08940</name>
</gene>
<sequence length="411" mass="44267">MRIFVLAAVSSLALAACGMQGQDNKQEGDPVANSDSGRDYGYETYGDDNLADTMASNDDRYRNEIGADAGGEQAQPSELPDAEERPIMQAQVVLDRVGFGPGVIDGKMGMSTENALRGFQEANDLEITGKLDEATKSALADWERIPATRVVTIPASWGEERYIDMPEDVAEKAKLERLGYASLDERLAERFHTTVEVLKQLNPNGQPATAADIKGPNPQPTPTPDIARPDGQEPSYFQAGQQIRVPNIGGDRIAPGSIEDGNWQRTLASLGVGTEQPEVDRIVVSKAGKTLKAYRGDELVALFTVSSGSSEFPLPIGEWDILGEAYNPPYSYDPEVLGEGEGETYTLAPGPNSPVGVVWIDLSKEHYGIHGTPDPETIGRAQSSGCVRLTNWDAARLAGMVSQSTQVIFEP</sequence>
<evidence type="ECO:0000313" key="12">
    <source>
        <dbReference type="Proteomes" id="UP000254508"/>
    </source>
</evidence>
<comment type="similarity">
    <text evidence="2">Belongs to the YkuD family.</text>
</comment>
<feature type="region of interest" description="Disordered" evidence="8">
    <location>
        <begin position="20"/>
        <end position="80"/>
    </location>
</feature>
<dbReference type="GO" id="GO:0071555">
    <property type="term" value="P:cell wall organization"/>
    <property type="evidence" value="ECO:0007669"/>
    <property type="project" value="UniProtKB-UniRule"/>
</dbReference>
<evidence type="ECO:0000256" key="3">
    <source>
        <dbReference type="ARBA" id="ARBA00022679"/>
    </source>
</evidence>
<organism evidence="11 12">
    <name type="scientific">Erythrobacter aureus</name>
    <dbReference type="NCBI Taxonomy" id="2182384"/>
    <lineage>
        <taxon>Bacteria</taxon>
        <taxon>Pseudomonadati</taxon>
        <taxon>Pseudomonadota</taxon>
        <taxon>Alphaproteobacteria</taxon>
        <taxon>Sphingomonadales</taxon>
        <taxon>Erythrobacteraceae</taxon>
        <taxon>Erythrobacter/Porphyrobacter group</taxon>
        <taxon>Erythrobacter</taxon>
    </lineage>
</organism>
<dbReference type="SUPFAM" id="SSF47090">
    <property type="entry name" value="PGBD-like"/>
    <property type="match status" value="1"/>
</dbReference>
<keyword evidence="3" id="KW-0808">Transferase</keyword>
<evidence type="ECO:0000256" key="8">
    <source>
        <dbReference type="SAM" id="MobiDB-lite"/>
    </source>
</evidence>
<dbReference type="Gene3D" id="1.10.101.10">
    <property type="entry name" value="PGBD-like superfamily/PGBD"/>
    <property type="match status" value="1"/>
</dbReference>
<feature type="active site" description="Nucleophile" evidence="7">
    <location>
        <position position="386"/>
    </location>
</feature>
<name>A0A345YET8_9SPHN</name>
<dbReference type="InterPro" id="IPR038063">
    <property type="entry name" value="Transpep_catalytic_dom"/>
</dbReference>
<comment type="pathway">
    <text evidence="1 7">Cell wall biogenesis; peptidoglycan biosynthesis.</text>
</comment>
<evidence type="ECO:0000259" key="10">
    <source>
        <dbReference type="PROSITE" id="PS52029"/>
    </source>
</evidence>
<dbReference type="InterPro" id="IPR050979">
    <property type="entry name" value="LD-transpeptidase"/>
</dbReference>
<dbReference type="Proteomes" id="UP000254508">
    <property type="component" value="Chromosome"/>
</dbReference>
<feature type="active site" description="Proton donor/acceptor" evidence="7">
    <location>
        <position position="370"/>
    </location>
</feature>
<dbReference type="Pfam" id="PF01471">
    <property type="entry name" value="PG_binding_1"/>
    <property type="match status" value="1"/>
</dbReference>
<feature type="domain" description="L,D-TPase catalytic" evidence="10">
    <location>
        <begin position="280"/>
        <end position="410"/>
    </location>
</feature>
<evidence type="ECO:0000256" key="2">
    <source>
        <dbReference type="ARBA" id="ARBA00005992"/>
    </source>
</evidence>
<dbReference type="InterPro" id="IPR036366">
    <property type="entry name" value="PGBDSf"/>
</dbReference>